<keyword evidence="2" id="KW-0472">Membrane</keyword>
<dbReference type="KEGG" id="vg:23462085"/>
<protein>
    <submittedName>
        <fullName evidence="3">Uncharacterized protein</fullName>
    </submittedName>
</protein>
<accession>A0A0B5IWV6</accession>
<feature type="transmembrane region" description="Helical" evidence="2">
    <location>
        <begin position="127"/>
        <end position="146"/>
    </location>
</feature>
<evidence type="ECO:0000256" key="2">
    <source>
        <dbReference type="SAM" id="Phobius"/>
    </source>
</evidence>
<evidence type="ECO:0000256" key="1">
    <source>
        <dbReference type="SAM" id="MobiDB-lite"/>
    </source>
</evidence>
<evidence type="ECO:0000313" key="4">
    <source>
        <dbReference type="Proteomes" id="UP000202511"/>
    </source>
</evidence>
<dbReference type="Proteomes" id="UP000202511">
    <property type="component" value="Segment"/>
</dbReference>
<proteinExistence type="predicted"/>
<sequence length="147" mass="16156">MTALHERRPKAGARVLPPSPAMRCAPIAPIFWPGCAIGAVRRDHDSTTSVGRPRWPSRPSRPEPRPSLHGSARARDQRRALQTILDLGDRTHLIIHGGLNRVLLATAVSNLITLATEQSVAWMTTSWWPFLLGIIVGYVATVMVVTE</sequence>
<reference evidence="3 4" key="1">
    <citation type="journal article" date="2015" name="Parasitol. Res.">
        <title>Viruses in close associations with free-living amoebae.</title>
        <authorList>
            <person name="Scheid P."/>
        </authorList>
    </citation>
    <scope>NUCLEOTIDE SEQUENCE [LARGE SCALE GENOMIC DNA]</scope>
    <source>
        <strain evidence="3">KlaHel</strain>
    </source>
</reference>
<name>A0A0B5IWV6_9VIRU</name>
<keyword evidence="2" id="KW-1133">Transmembrane helix</keyword>
<dbReference type="GeneID" id="23462085"/>
<evidence type="ECO:0000313" key="3">
    <source>
        <dbReference type="EMBL" id="AJF97168.1"/>
    </source>
</evidence>
<dbReference type="RefSeq" id="YP_009119403.1">
    <property type="nucleotide sequence ID" value="NC_026440.1"/>
</dbReference>
<dbReference type="EMBL" id="KP136319">
    <property type="protein sequence ID" value="AJF97168.1"/>
    <property type="molecule type" value="Genomic_DNA"/>
</dbReference>
<keyword evidence="2" id="KW-0812">Transmembrane</keyword>
<feature type="region of interest" description="Disordered" evidence="1">
    <location>
        <begin position="42"/>
        <end position="76"/>
    </location>
</feature>
<organism evidence="3 4">
    <name type="scientific">Pandoravirus inopinatum</name>
    <dbReference type="NCBI Taxonomy" id="1605721"/>
    <lineage>
        <taxon>Viruses</taxon>
        <taxon>Pandoravirus</taxon>
    </lineage>
</organism>